<dbReference type="GO" id="GO:0005506">
    <property type="term" value="F:iron ion binding"/>
    <property type="evidence" value="ECO:0007669"/>
    <property type="project" value="InterPro"/>
</dbReference>
<evidence type="ECO:0000313" key="9">
    <source>
        <dbReference type="EMBL" id="GGD44583.1"/>
    </source>
</evidence>
<dbReference type="Proteomes" id="UP000598997">
    <property type="component" value="Unassembled WGS sequence"/>
</dbReference>
<evidence type="ECO:0000256" key="4">
    <source>
        <dbReference type="ARBA" id="ARBA00023002"/>
    </source>
</evidence>
<keyword evidence="3" id="KW-0479">Metal-binding</keyword>
<dbReference type="InterPro" id="IPR036922">
    <property type="entry name" value="Rieske_2Fe-2S_sf"/>
</dbReference>
<sequence>MDTAFEMTLYEGMAAEKARKAPPEAFPRLPVIPAARYTDPGFLALEKTYLWQNVWLYALHVDELPNPGDYRLWDRTGSPIVIVRGKGNEIRAFYNSCSHRGAPLVEKAEGATQGFFCRYHGWTYDLAGNLNAVREMRDFPDFDKSCHGLKKVRCETWGNWVFVNENPDAEPLLDFLGGIVDDWSNLGVDRLRHIQSDSFVIDCQVKVLIDAFLETYHLKSIHPNTVDRFLDSRSSFMNLWERGHSMMTTAHRDPDWRDPGTRGMPEIDGAEDIFEQNPSYNIFPNLVTPPSTTGMPFLTFWPTDDRSMIVDVHWFGPEGSEGHEMWPTRISNLVRILEEDTQFAPSIQKSVEAKGFEGLTLSYQERRIYAWHMELDRLMGDAVPEGLKLDRVLDPWIESH</sequence>
<keyword evidence="2" id="KW-0001">2Fe-2S</keyword>
<dbReference type="InterPro" id="IPR001663">
    <property type="entry name" value="Rng_hydr_dOase-A"/>
</dbReference>
<dbReference type="Gene3D" id="2.102.10.10">
    <property type="entry name" value="Rieske [2Fe-2S] iron-sulphur domain"/>
    <property type="match status" value="1"/>
</dbReference>
<dbReference type="PANTHER" id="PTHR43756:SF5">
    <property type="entry name" value="CHOLINE MONOOXYGENASE, CHLOROPLASTIC"/>
    <property type="match status" value="1"/>
</dbReference>
<dbReference type="InterPro" id="IPR015879">
    <property type="entry name" value="Ring_hydroxy_dOase_asu_C_dom"/>
</dbReference>
<evidence type="ECO:0000313" key="10">
    <source>
        <dbReference type="Proteomes" id="UP000598997"/>
    </source>
</evidence>
<keyword evidence="5" id="KW-0408">Iron</keyword>
<protein>
    <recommendedName>
        <fullName evidence="8">Rieske domain-containing protein</fullName>
    </recommendedName>
</protein>
<accession>A0A917DL08</accession>
<dbReference type="PROSITE" id="PS51296">
    <property type="entry name" value="RIESKE"/>
    <property type="match status" value="1"/>
</dbReference>
<feature type="domain" description="Rieske" evidence="8">
    <location>
        <begin position="56"/>
        <end position="163"/>
    </location>
</feature>
<dbReference type="AlphaFoldDB" id="A0A917DL08"/>
<evidence type="ECO:0000256" key="1">
    <source>
        <dbReference type="ARBA" id="ARBA00001962"/>
    </source>
</evidence>
<organism evidence="9 10">
    <name type="scientific">Croceicoccus pelagius</name>
    <dbReference type="NCBI Taxonomy" id="1703341"/>
    <lineage>
        <taxon>Bacteria</taxon>
        <taxon>Pseudomonadati</taxon>
        <taxon>Pseudomonadota</taxon>
        <taxon>Alphaproteobacteria</taxon>
        <taxon>Sphingomonadales</taxon>
        <taxon>Erythrobacteraceae</taxon>
        <taxon>Croceicoccus</taxon>
    </lineage>
</organism>
<dbReference type="SUPFAM" id="SSF55961">
    <property type="entry name" value="Bet v1-like"/>
    <property type="match status" value="1"/>
</dbReference>
<dbReference type="CDD" id="cd00680">
    <property type="entry name" value="RHO_alpha_C"/>
    <property type="match status" value="1"/>
</dbReference>
<dbReference type="SUPFAM" id="SSF50022">
    <property type="entry name" value="ISP domain"/>
    <property type="match status" value="1"/>
</dbReference>
<dbReference type="GO" id="GO:0016491">
    <property type="term" value="F:oxidoreductase activity"/>
    <property type="evidence" value="ECO:0007669"/>
    <property type="project" value="UniProtKB-KW"/>
</dbReference>
<dbReference type="Pfam" id="PF00355">
    <property type="entry name" value="Rieske"/>
    <property type="match status" value="1"/>
</dbReference>
<dbReference type="InterPro" id="IPR015881">
    <property type="entry name" value="ARHD_Rieske_2Fe_2S"/>
</dbReference>
<evidence type="ECO:0000256" key="2">
    <source>
        <dbReference type="ARBA" id="ARBA00022714"/>
    </source>
</evidence>
<reference evidence="9 10" key="1">
    <citation type="journal article" date="2014" name="Int. J. Syst. Evol. Microbiol.">
        <title>Complete genome sequence of Corynebacterium casei LMG S-19264T (=DSM 44701T), isolated from a smear-ripened cheese.</title>
        <authorList>
            <consortium name="US DOE Joint Genome Institute (JGI-PGF)"/>
            <person name="Walter F."/>
            <person name="Albersmeier A."/>
            <person name="Kalinowski J."/>
            <person name="Ruckert C."/>
        </authorList>
    </citation>
    <scope>NUCLEOTIDE SEQUENCE [LARGE SCALE GENOMIC DNA]</scope>
    <source>
        <strain evidence="9 10">CGMCC 1.15358</strain>
    </source>
</reference>
<keyword evidence="6" id="KW-0411">Iron-sulfur</keyword>
<dbReference type="PRINTS" id="PR00090">
    <property type="entry name" value="RNGDIOXGNASE"/>
</dbReference>
<dbReference type="Gene3D" id="3.90.380.10">
    <property type="entry name" value="Naphthalene 1,2-dioxygenase Alpha Subunit, Chain A, domain 1"/>
    <property type="match status" value="1"/>
</dbReference>
<comment type="caution">
    <text evidence="9">The sequence shown here is derived from an EMBL/GenBank/DDBJ whole genome shotgun (WGS) entry which is preliminary data.</text>
</comment>
<dbReference type="InterPro" id="IPR017941">
    <property type="entry name" value="Rieske_2Fe-2S"/>
</dbReference>
<proteinExistence type="predicted"/>
<evidence type="ECO:0000256" key="6">
    <source>
        <dbReference type="ARBA" id="ARBA00023014"/>
    </source>
</evidence>
<keyword evidence="10" id="KW-1185">Reference proteome</keyword>
<gene>
    <name evidence="9" type="ORF">GCM10010989_18360</name>
</gene>
<dbReference type="GO" id="GO:0051537">
    <property type="term" value="F:2 iron, 2 sulfur cluster binding"/>
    <property type="evidence" value="ECO:0007669"/>
    <property type="project" value="UniProtKB-KW"/>
</dbReference>
<name>A0A917DL08_9SPHN</name>
<dbReference type="PANTHER" id="PTHR43756">
    <property type="entry name" value="CHOLINE MONOOXYGENASE, CHLOROPLASTIC"/>
    <property type="match status" value="1"/>
</dbReference>
<evidence type="ECO:0000256" key="3">
    <source>
        <dbReference type="ARBA" id="ARBA00022723"/>
    </source>
</evidence>
<evidence type="ECO:0000256" key="7">
    <source>
        <dbReference type="ARBA" id="ARBA00023027"/>
    </source>
</evidence>
<evidence type="ECO:0000256" key="5">
    <source>
        <dbReference type="ARBA" id="ARBA00023004"/>
    </source>
</evidence>
<dbReference type="Pfam" id="PF00848">
    <property type="entry name" value="Ring_hydroxyl_A"/>
    <property type="match status" value="1"/>
</dbReference>
<keyword evidence="7" id="KW-0520">NAD</keyword>
<comment type="cofactor">
    <cofactor evidence="1">
        <name>Fe cation</name>
        <dbReference type="ChEBI" id="CHEBI:24875"/>
    </cofactor>
</comment>
<dbReference type="RefSeq" id="WP_066760977.1">
    <property type="nucleotide sequence ID" value="NZ_BMIO01000005.1"/>
</dbReference>
<dbReference type="CDD" id="cd03469">
    <property type="entry name" value="Rieske_RO_Alpha_N"/>
    <property type="match status" value="1"/>
</dbReference>
<evidence type="ECO:0000259" key="8">
    <source>
        <dbReference type="PROSITE" id="PS51296"/>
    </source>
</evidence>
<dbReference type="EMBL" id="BMIO01000005">
    <property type="protein sequence ID" value="GGD44583.1"/>
    <property type="molecule type" value="Genomic_DNA"/>
</dbReference>
<keyword evidence="4" id="KW-0560">Oxidoreductase</keyword>
<dbReference type="PROSITE" id="PS00570">
    <property type="entry name" value="RING_HYDROXYL_ALPHA"/>
    <property type="match status" value="1"/>
</dbReference>